<dbReference type="PANTHER" id="PTHR35803">
    <property type="entry name" value="GLUCAN 1,4-ALPHA-GLUCOSIDASE SUSB-RELATED"/>
    <property type="match status" value="1"/>
</dbReference>
<reference evidence="5" key="1">
    <citation type="submission" date="2021-06" db="EMBL/GenBank/DDBJ databases">
        <authorList>
            <person name="Huq M.A."/>
        </authorList>
    </citation>
    <scope>NUCLEOTIDE SEQUENCE</scope>
    <source>
        <strain evidence="5">MAH-26</strain>
    </source>
</reference>
<dbReference type="InterPro" id="IPR052720">
    <property type="entry name" value="Glycosyl_hydrolase_97"/>
</dbReference>
<dbReference type="RefSeq" id="WP_217792573.1">
    <property type="nucleotide sequence ID" value="NZ_JAHSPG010000013.1"/>
</dbReference>
<evidence type="ECO:0000259" key="4">
    <source>
        <dbReference type="Pfam" id="PF14509"/>
    </source>
</evidence>
<feature type="chain" id="PRO_5039416110" evidence="1">
    <location>
        <begin position="18"/>
        <end position="612"/>
    </location>
</feature>
<proteinExistence type="predicted"/>
<keyword evidence="6" id="KW-1185">Reference proteome</keyword>
<accession>A0A9E2SAB1</accession>
<organism evidence="5 6">
    <name type="scientific">Pinibacter aurantiacus</name>
    <dbReference type="NCBI Taxonomy" id="2851599"/>
    <lineage>
        <taxon>Bacteria</taxon>
        <taxon>Pseudomonadati</taxon>
        <taxon>Bacteroidota</taxon>
        <taxon>Chitinophagia</taxon>
        <taxon>Chitinophagales</taxon>
        <taxon>Chitinophagaceae</taxon>
        <taxon>Pinibacter</taxon>
    </lineage>
</organism>
<dbReference type="GO" id="GO:0016787">
    <property type="term" value="F:hydrolase activity"/>
    <property type="evidence" value="ECO:0007669"/>
    <property type="project" value="UniProtKB-KW"/>
</dbReference>
<keyword evidence="1" id="KW-0732">Signal</keyword>
<dbReference type="EMBL" id="JAHSPG010000013">
    <property type="protein sequence ID" value="MBV4358856.1"/>
    <property type="molecule type" value="Genomic_DNA"/>
</dbReference>
<gene>
    <name evidence="5" type="ORF">KTO63_16945</name>
</gene>
<evidence type="ECO:0000259" key="2">
    <source>
        <dbReference type="Pfam" id="PF10566"/>
    </source>
</evidence>
<dbReference type="InterPro" id="IPR029483">
    <property type="entry name" value="GH97_C"/>
</dbReference>
<dbReference type="AlphaFoldDB" id="A0A9E2SAB1"/>
<evidence type="ECO:0000313" key="6">
    <source>
        <dbReference type="Proteomes" id="UP000812270"/>
    </source>
</evidence>
<dbReference type="InterPro" id="IPR019563">
    <property type="entry name" value="GH97_catalytic"/>
</dbReference>
<feature type="domain" description="Glycosyl-hydrolase 97 C-terminal oligomerisation" evidence="4">
    <location>
        <begin position="511"/>
        <end position="608"/>
    </location>
</feature>
<dbReference type="Pfam" id="PF14509">
    <property type="entry name" value="GH97_C"/>
    <property type="match status" value="1"/>
</dbReference>
<dbReference type="InterPro" id="IPR029486">
    <property type="entry name" value="GH97_N"/>
</dbReference>
<evidence type="ECO:0000313" key="5">
    <source>
        <dbReference type="EMBL" id="MBV4358856.1"/>
    </source>
</evidence>
<dbReference type="Pfam" id="PF10566">
    <property type="entry name" value="Glyco_hydro_97"/>
    <property type="match status" value="1"/>
</dbReference>
<dbReference type="Pfam" id="PF14508">
    <property type="entry name" value="GH97_N"/>
    <property type="match status" value="1"/>
</dbReference>
<name>A0A9E2SAB1_9BACT</name>
<protein>
    <submittedName>
        <fullName evidence="5">Glycoside hydrolase family 97 protein</fullName>
    </submittedName>
</protein>
<feature type="domain" description="Glycosyl-hydrolase 97 catalytic" evidence="2">
    <location>
        <begin position="266"/>
        <end position="415"/>
    </location>
</feature>
<comment type="caution">
    <text evidence="5">The sequence shown here is derived from an EMBL/GenBank/DDBJ whole genome shotgun (WGS) entry which is preliminary data.</text>
</comment>
<evidence type="ECO:0000256" key="1">
    <source>
        <dbReference type="SAM" id="SignalP"/>
    </source>
</evidence>
<feature type="signal peptide" evidence="1">
    <location>
        <begin position="1"/>
        <end position="17"/>
    </location>
</feature>
<feature type="domain" description="Glycosyl-hydrolase 97 N-terminal" evidence="3">
    <location>
        <begin position="30"/>
        <end position="238"/>
    </location>
</feature>
<evidence type="ECO:0000259" key="3">
    <source>
        <dbReference type="Pfam" id="PF14508"/>
    </source>
</evidence>
<sequence length="612" mass="68696">MKKILLICFLCTVKCFAVLYGQPVQHRVTITSPDKKLKVAVNETNGNVRYRFTANGQQLIKQSVIGLESVGKFHWLQSSLKHVKQTWKPVWGKRAVVPDEYNEALIDGAVYKIRIRVYNDGFAFRYEGANAEKELSQFNFADNYTAWYYNGENKNIGPEKLKDANGIRMPVMTIRADSNHYMAIHEAKLESGEPLLLKANQGTTNFTVSSKRAKAWRVVLFGSTPGKMVDSHLIELLNPEPAKSLDFSWVKPGVAVWDWRINGAEVNGFKYEMSLPSWKRMVDFAAGNNIKSLVLDADWYGPEFNKDSDPLKGGKIEQVHQLLNYAQAKGIGIWLYLNDVGGKAYPLDQTIKQYGQWGAVGVKYGFMNGNPEEKNKHTQLITKLCAENKLLVDFHDGPVHPYGQMRTWPNAVTREYCHSQLDAHRVFQPSTFVTAVYVNMLAGPLDMDNGVVDMMQKGRVDNPTPVPSTITAEAARTLIVFSGTTIIPDIPENYLKHPQILKFISAEQMPWKESKTVSGEIGKYIVMARKSADNKWLIAAATNEDARTLSIPLSMLDKGEYKATIIEDGKDADFRTNKESYIVTNETVSYGQEIKVHLAPGGGACVLLEKIK</sequence>
<dbReference type="Proteomes" id="UP000812270">
    <property type="component" value="Unassembled WGS sequence"/>
</dbReference>
<keyword evidence="5" id="KW-0378">Hydrolase</keyword>